<accession>A0AAD8W8H2</accession>
<keyword evidence="4" id="KW-1185">Reference proteome</keyword>
<dbReference type="InterPro" id="IPR009027">
    <property type="entry name" value="Ribosomal_bL9/RNase_H1_N"/>
</dbReference>
<feature type="transmembrane region" description="Helical" evidence="1">
    <location>
        <begin position="188"/>
        <end position="207"/>
    </location>
</feature>
<evidence type="ECO:0000259" key="2">
    <source>
        <dbReference type="Pfam" id="PF01693"/>
    </source>
</evidence>
<proteinExistence type="predicted"/>
<reference evidence="3" key="1">
    <citation type="submission" date="2023-07" db="EMBL/GenBank/DDBJ databases">
        <title>A chromosome-level genome assembly of Lolium multiflorum.</title>
        <authorList>
            <person name="Chen Y."/>
            <person name="Copetti D."/>
            <person name="Kolliker R."/>
            <person name="Studer B."/>
        </authorList>
    </citation>
    <scope>NUCLEOTIDE SEQUENCE</scope>
    <source>
        <strain evidence="3">02402/16</strain>
        <tissue evidence="3">Leaf</tissue>
    </source>
</reference>
<dbReference type="Proteomes" id="UP001231189">
    <property type="component" value="Unassembled WGS sequence"/>
</dbReference>
<dbReference type="Gene3D" id="3.40.970.10">
    <property type="entry name" value="Ribonuclease H1, N-terminal domain"/>
    <property type="match status" value="1"/>
</dbReference>
<keyword evidence="1" id="KW-1133">Transmembrane helix</keyword>
<dbReference type="InterPro" id="IPR037056">
    <property type="entry name" value="RNase_H1_N_sf"/>
</dbReference>
<feature type="domain" description="Ribonuclease H1 N-terminal" evidence="2">
    <location>
        <begin position="135"/>
        <end position="174"/>
    </location>
</feature>
<comment type="caution">
    <text evidence="3">The sequence shown here is derived from an EMBL/GenBank/DDBJ whole genome shotgun (WGS) entry which is preliminary data.</text>
</comment>
<keyword evidence="1" id="KW-0472">Membrane</keyword>
<evidence type="ECO:0000313" key="4">
    <source>
        <dbReference type="Proteomes" id="UP001231189"/>
    </source>
</evidence>
<dbReference type="EMBL" id="JAUUTY010000004">
    <property type="protein sequence ID" value="KAK1644702.1"/>
    <property type="molecule type" value="Genomic_DNA"/>
</dbReference>
<protein>
    <recommendedName>
        <fullName evidence="2">Ribonuclease H1 N-terminal domain-containing protein</fullName>
    </recommendedName>
</protein>
<keyword evidence="1" id="KW-0812">Transmembrane</keyword>
<gene>
    <name evidence="3" type="ORF">QYE76_062507</name>
</gene>
<evidence type="ECO:0000256" key="1">
    <source>
        <dbReference type="SAM" id="Phobius"/>
    </source>
</evidence>
<name>A0AAD8W8H2_LOLMU</name>
<dbReference type="AlphaFoldDB" id="A0AAD8W8H2"/>
<dbReference type="SUPFAM" id="SSF55658">
    <property type="entry name" value="L9 N-domain-like"/>
    <property type="match status" value="1"/>
</dbReference>
<evidence type="ECO:0000313" key="3">
    <source>
        <dbReference type="EMBL" id="KAK1644702.1"/>
    </source>
</evidence>
<organism evidence="3 4">
    <name type="scientific">Lolium multiflorum</name>
    <name type="common">Italian ryegrass</name>
    <name type="synonym">Lolium perenne subsp. multiflorum</name>
    <dbReference type="NCBI Taxonomy" id="4521"/>
    <lineage>
        <taxon>Eukaryota</taxon>
        <taxon>Viridiplantae</taxon>
        <taxon>Streptophyta</taxon>
        <taxon>Embryophyta</taxon>
        <taxon>Tracheophyta</taxon>
        <taxon>Spermatophyta</taxon>
        <taxon>Magnoliopsida</taxon>
        <taxon>Liliopsida</taxon>
        <taxon>Poales</taxon>
        <taxon>Poaceae</taxon>
        <taxon>BOP clade</taxon>
        <taxon>Pooideae</taxon>
        <taxon>Poodae</taxon>
        <taxon>Poeae</taxon>
        <taxon>Poeae Chloroplast Group 2 (Poeae type)</taxon>
        <taxon>Loliodinae</taxon>
        <taxon>Loliinae</taxon>
        <taxon>Lolium</taxon>
    </lineage>
</organism>
<dbReference type="Pfam" id="PF01693">
    <property type="entry name" value="Cauli_VI"/>
    <property type="match status" value="1"/>
</dbReference>
<dbReference type="InterPro" id="IPR011320">
    <property type="entry name" value="RNase_H1_N"/>
</dbReference>
<sequence>MLPLQDSILVLESILLKDKDPNYPVFTVRVPRDVGFVTDAPADIFFIAYEDIFKLFHSRRLDYNLVRLFALNLAMKIKRESTPDVVIADPYYMRETSWPYQRCGSGLRCTYRSASWTTRGRTTSSWLTFPKMPTYVVYKGRVLGVYEEWQDYLEQVHKFSGNSYKGYATREEAVAQWRAHVGKKKNRLKFLVPVLLTATAVVLYFTLV</sequence>